<protein>
    <submittedName>
        <fullName evidence="1">Uncharacterized protein</fullName>
    </submittedName>
</protein>
<reference evidence="1" key="2">
    <citation type="journal article" date="2021" name="J Anim Sci Technol">
        <title>Complete genome sequence of Paenibacillus konkukensis sp. nov. SK3146 as a potential probiotic strain.</title>
        <authorList>
            <person name="Jung H.I."/>
            <person name="Park S."/>
            <person name="Niu K.M."/>
            <person name="Lee S.W."/>
            <person name="Kothari D."/>
            <person name="Yi K.J."/>
            <person name="Kim S.K."/>
        </authorList>
    </citation>
    <scope>NUCLEOTIDE SEQUENCE</scope>
    <source>
        <strain evidence="1">SK3146</strain>
    </source>
</reference>
<evidence type="ECO:0000313" key="2">
    <source>
        <dbReference type="Proteomes" id="UP001057134"/>
    </source>
</evidence>
<gene>
    <name evidence="1" type="ORF">SK3146_02492</name>
</gene>
<proteinExistence type="predicted"/>
<keyword evidence="2" id="KW-1185">Reference proteome</keyword>
<dbReference type="EMBL" id="CP027059">
    <property type="protein sequence ID" value="UQZ83305.1"/>
    <property type="molecule type" value="Genomic_DNA"/>
</dbReference>
<dbReference type="RefSeq" id="WP_111153870.1">
    <property type="nucleotide sequence ID" value="NZ_CP027059.1"/>
</dbReference>
<dbReference type="Proteomes" id="UP001057134">
    <property type="component" value="Chromosome"/>
</dbReference>
<reference evidence="1" key="1">
    <citation type="submission" date="2018-02" db="EMBL/GenBank/DDBJ databases">
        <authorList>
            <person name="Kim S.-K."/>
            <person name="Jung H.-I."/>
            <person name="Lee S.-W."/>
        </authorList>
    </citation>
    <scope>NUCLEOTIDE SEQUENCE</scope>
    <source>
        <strain evidence="1">SK3146</strain>
    </source>
</reference>
<accession>A0ABY4RMX2</accession>
<evidence type="ECO:0000313" key="1">
    <source>
        <dbReference type="EMBL" id="UQZ83305.1"/>
    </source>
</evidence>
<organism evidence="1 2">
    <name type="scientific">Paenibacillus konkukensis</name>
    <dbReference type="NCBI Taxonomy" id="2020716"/>
    <lineage>
        <taxon>Bacteria</taxon>
        <taxon>Bacillati</taxon>
        <taxon>Bacillota</taxon>
        <taxon>Bacilli</taxon>
        <taxon>Bacillales</taxon>
        <taxon>Paenibacillaceae</taxon>
        <taxon>Paenibacillus</taxon>
    </lineage>
</organism>
<sequence length="84" mass="9317">MEPVIKTKLELVLKLKDIEATLKARGIAVTQANIKRLVGLIRDTPISANPEFFEGVPTDRQILLMYGFTFNKKEASTNGKINAS</sequence>
<name>A0ABY4RMX2_9BACL</name>